<comment type="cofactor">
    <cofactor evidence="9">
        <name>[4Fe-4S] cluster</name>
        <dbReference type="ChEBI" id="CHEBI:49883"/>
    </cofactor>
    <text evidence="9">Binds 1 [4Fe-4S] cluster.</text>
</comment>
<dbReference type="Proteomes" id="UP000001072">
    <property type="component" value="Unassembled WGS sequence"/>
</dbReference>
<evidence type="ECO:0000256" key="6">
    <source>
        <dbReference type="ARBA" id="ARBA00023004"/>
    </source>
</evidence>
<feature type="binding site" evidence="10">
    <location>
        <position position="294"/>
    </location>
    <ligand>
        <name>[4Fe-4S] cluster</name>
        <dbReference type="ChEBI" id="CHEBI:49883"/>
    </ligand>
</feature>
<dbReference type="GO" id="GO:0051539">
    <property type="term" value="F:4 iron, 4 sulfur cluster binding"/>
    <property type="evidence" value="ECO:0007669"/>
    <property type="project" value="UniProtKB-UniRule"/>
</dbReference>
<evidence type="ECO:0000259" key="12">
    <source>
        <dbReference type="Pfam" id="PF04104"/>
    </source>
</evidence>
<evidence type="ECO:0000256" key="7">
    <source>
        <dbReference type="ARBA" id="ARBA00023014"/>
    </source>
</evidence>
<comment type="similarity">
    <text evidence="1 9">Belongs to the eukaryotic-type primase large subunit family.</text>
</comment>
<dbReference type="InterPro" id="IPR058560">
    <property type="entry name" value="DNA_primase_C"/>
</dbReference>
<dbReference type="InterPro" id="IPR016558">
    <property type="entry name" value="DNA_primase_lsu_euk"/>
</dbReference>
<dbReference type="HOGENOM" id="CLU_026253_1_0_1"/>
<dbReference type="InterPro" id="IPR007238">
    <property type="entry name" value="DNA_primase_lsu_euk/arc"/>
</dbReference>
<keyword evidence="4 9" id="KW-0235">DNA replication</keyword>
<dbReference type="SUPFAM" id="SSF140914">
    <property type="entry name" value="PriB N-terminal domain-like"/>
    <property type="match status" value="1"/>
</dbReference>
<dbReference type="PANTHER" id="PTHR10537:SF3">
    <property type="entry name" value="DNA PRIMASE LARGE SUBUNIT"/>
    <property type="match status" value="1"/>
</dbReference>
<feature type="domain" description="DNA primase large subunit C-terminal" evidence="12">
    <location>
        <begin position="285"/>
        <end position="463"/>
    </location>
</feature>
<dbReference type="KEGG" id="mlr:MELLADRAFT_48962"/>
<dbReference type="RefSeq" id="XP_007411789.1">
    <property type="nucleotide sequence ID" value="XM_007411727.1"/>
</dbReference>
<protein>
    <recommendedName>
        <fullName evidence="9">DNA primase large subunit</fullName>
    </recommendedName>
</protein>
<organism evidence="14">
    <name type="scientific">Melampsora larici-populina (strain 98AG31 / pathotype 3-4-7)</name>
    <name type="common">Poplar leaf rust fungus</name>
    <dbReference type="NCBI Taxonomy" id="747676"/>
    <lineage>
        <taxon>Eukaryota</taxon>
        <taxon>Fungi</taxon>
        <taxon>Dikarya</taxon>
        <taxon>Basidiomycota</taxon>
        <taxon>Pucciniomycotina</taxon>
        <taxon>Pucciniomycetes</taxon>
        <taxon>Pucciniales</taxon>
        <taxon>Melampsoraceae</taxon>
        <taxon>Melampsora</taxon>
    </lineage>
</organism>
<evidence type="ECO:0000256" key="10">
    <source>
        <dbReference type="PIRSR" id="PIRSR009449-1"/>
    </source>
</evidence>
<feature type="binding site" evidence="10">
    <location>
        <position position="372"/>
    </location>
    <ligand>
        <name>[4Fe-4S] cluster</name>
        <dbReference type="ChEBI" id="CHEBI:49883"/>
    </ligand>
</feature>
<keyword evidence="5 9" id="KW-0479">Metal-binding</keyword>
<keyword evidence="14" id="KW-1185">Reference proteome</keyword>
<feature type="region of interest" description="Disordered" evidence="11">
    <location>
        <begin position="446"/>
        <end position="481"/>
    </location>
</feature>
<dbReference type="GeneID" id="18928569"/>
<evidence type="ECO:0000256" key="5">
    <source>
        <dbReference type="ARBA" id="ARBA00022723"/>
    </source>
</evidence>
<dbReference type="STRING" id="747676.F4RRG6"/>
<dbReference type="GO" id="GO:0006269">
    <property type="term" value="P:DNA replication, synthesis of primer"/>
    <property type="evidence" value="ECO:0007669"/>
    <property type="project" value="UniProtKB-KW"/>
</dbReference>
<evidence type="ECO:0000256" key="11">
    <source>
        <dbReference type="SAM" id="MobiDB-lite"/>
    </source>
</evidence>
<dbReference type="CDD" id="cd07322">
    <property type="entry name" value="PriL_PriS_Eukaryotic"/>
    <property type="match status" value="1"/>
</dbReference>
<evidence type="ECO:0000256" key="2">
    <source>
        <dbReference type="ARBA" id="ARBA00022485"/>
    </source>
</evidence>
<feature type="binding site" evidence="10">
    <location>
        <position position="388"/>
    </location>
    <ligand>
        <name>[4Fe-4S] cluster</name>
        <dbReference type="ChEBI" id="CHEBI:49883"/>
    </ligand>
</feature>
<evidence type="ECO:0000256" key="3">
    <source>
        <dbReference type="ARBA" id="ARBA00022515"/>
    </source>
</evidence>
<dbReference type="VEuPathDB" id="FungiDB:MELLADRAFT_48962"/>
<proteinExistence type="inferred from homology"/>
<evidence type="ECO:0000256" key="4">
    <source>
        <dbReference type="ARBA" id="ARBA00022705"/>
    </source>
</evidence>
<evidence type="ECO:0000256" key="8">
    <source>
        <dbReference type="ARBA" id="ARBA00023125"/>
    </source>
</evidence>
<keyword evidence="6 9" id="KW-0408">Iron</keyword>
<dbReference type="GO" id="GO:0006270">
    <property type="term" value="P:DNA replication initiation"/>
    <property type="evidence" value="ECO:0007669"/>
    <property type="project" value="TreeGrafter"/>
</dbReference>
<evidence type="ECO:0000256" key="9">
    <source>
        <dbReference type="PIRNR" id="PIRNR009449"/>
    </source>
</evidence>
<evidence type="ECO:0000256" key="1">
    <source>
        <dbReference type="ARBA" id="ARBA00010564"/>
    </source>
</evidence>
<dbReference type="PIRSF" id="PIRSF009449">
    <property type="entry name" value="DNA_primase_large_subunit"/>
    <property type="match status" value="1"/>
</dbReference>
<dbReference type="eggNOG" id="KOG2267">
    <property type="taxonomic scope" value="Eukaryota"/>
</dbReference>
<gene>
    <name evidence="13" type="ORF">MELLADRAFT_48962</name>
</gene>
<evidence type="ECO:0000313" key="14">
    <source>
        <dbReference type="Proteomes" id="UP000001072"/>
    </source>
</evidence>
<reference evidence="14" key="1">
    <citation type="journal article" date="2011" name="Proc. Natl. Acad. Sci. U.S.A.">
        <title>Obligate biotrophy features unraveled by the genomic analysis of rust fungi.</title>
        <authorList>
            <person name="Duplessis S."/>
            <person name="Cuomo C.A."/>
            <person name="Lin Y.-C."/>
            <person name="Aerts A."/>
            <person name="Tisserant E."/>
            <person name="Veneault-Fourrey C."/>
            <person name="Joly D.L."/>
            <person name="Hacquard S."/>
            <person name="Amselem J."/>
            <person name="Cantarel B.L."/>
            <person name="Chiu R."/>
            <person name="Coutinho P.M."/>
            <person name="Feau N."/>
            <person name="Field M."/>
            <person name="Frey P."/>
            <person name="Gelhaye E."/>
            <person name="Goldberg J."/>
            <person name="Grabherr M.G."/>
            <person name="Kodira C.D."/>
            <person name="Kohler A."/>
            <person name="Kuees U."/>
            <person name="Lindquist E.A."/>
            <person name="Lucas S.M."/>
            <person name="Mago R."/>
            <person name="Mauceli E."/>
            <person name="Morin E."/>
            <person name="Murat C."/>
            <person name="Pangilinan J.L."/>
            <person name="Park R."/>
            <person name="Pearson M."/>
            <person name="Quesneville H."/>
            <person name="Rouhier N."/>
            <person name="Sakthikumar S."/>
            <person name="Salamov A.A."/>
            <person name="Schmutz J."/>
            <person name="Selles B."/>
            <person name="Shapiro H."/>
            <person name="Tanguay P."/>
            <person name="Tuskan G.A."/>
            <person name="Henrissat B."/>
            <person name="Van de Peer Y."/>
            <person name="Rouze P."/>
            <person name="Ellis J.G."/>
            <person name="Dodds P.N."/>
            <person name="Schein J.E."/>
            <person name="Zhong S."/>
            <person name="Hamelin R.C."/>
            <person name="Grigoriev I.V."/>
            <person name="Szabo L.J."/>
            <person name="Martin F."/>
        </authorList>
    </citation>
    <scope>NUCLEOTIDE SEQUENCE [LARGE SCALE GENOMIC DNA]</scope>
    <source>
        <strain evidence="14">98AG31 / pathotype 3-4-7</strain>
    </source>
</reference>
<comment type="function">
    <text evidence="9">DNA primase is the polymerase that synthesizes small RNA primers for the Okazaki fragments made during discontinuous DNA replication.</text>
</comment>
<dbReference type="GO" id="GO:0003677">
    <property type="term" value="F:DNA binding"/>
    <property type="evidence" value="ECO:0007669"/>
    <property type="project" value="UniProtKB-UniRule"/>
</dbReference>
<dbReference type="Pfam" id="PF26466">
    <property type="entry name" value="DNA_primase_lrg_N"/>
    <property type="match status" value="1"/>
</dbReference>
<name>F4RRG6_MELLP</name>
<dbReference type="EMBL" id="GL883115">
    <property type="protein sequence ID" value="EGG05036.1"/>
    <property type="molecule type" value="Genomic_DNA"/>
</dbReference>
<dbReference type="InParanoid" id="F4RRG6"/>
<dbReference type="Pfam" id="PF04104">
    <property type="entry name" value="DNA_primase_lrg"/>
    <property type="match status" value="1"/>
</dbReference>
<feature type="binding site" evidence="10">
    <location>
        <position position="431"/>
    </location>
    <ligand>
        <name>[4Fe-4S] cluster</name>
        <dbReference type="ChEBI" id="CHEBI:49883"/>
    </ligand>
</feature>
<dbReference type="AlphaFoldDB" id="F4RRG6"/>
<sequence>MFNSKARAELGIGIQSNNLNDPILSTLQYQTRLNFYSQPPTTDITIDQFETWAINRLKVLAEIENSLSRNRSFEELKPILTNRCKECLPLSANTAKSVDLDSQRKIDHYSHYILRLAFCRSEELSSRFVNAETLLFKFRFETEDTLERIKFIPSLKIDWQQVDQNEVTHIKTMMKDPNEDTYYKVRWTKVPDLVSSRKVYLKAGYAYVSSKDQASIIFQEFSSRLKKALEITSKHLPDLDEDSRLLPVLEHLSLNFLAGISGSQYVARNPGDPDSAVFTSDMVDDLAKQHFPPCMRHLWNILRKDKHLKYGGRQQFNLFLKGIGLPVDEALIFWRKAFCNVSDDKFRKDYRYGIRHNYGLEGSRKNYQPMPCTTIIKNGAGPSDSHGCPFKQFTPINLTQFLTQSYGLNSNSNEIKDILNWNKSSLYHLSCTCVFEVHHKKYGVKKGQGVGQSESVSHPNRYFEASHKLSHPTEEGTVKPT</sequence>
<dbReference type="GO" id="GO:0046872">
    <property type="term" value="F:metal ion binding"/>
    <property type="evidence" value="ECO:0007669"/>
    <property type="project" value="UniProtKB-UniRule"/>
</dbReference>
<keyword evidence="2 9" id="KW-0004">4Fe-4S</keyword>
<dbReference type="FunCoup" id="F4RRG6">
    <property type="interactions" value="390"/>
</dbReference>
<dbReference type="GO" id="GO:0005658">
    <property type="term" value="C:alpha DNA polymerase:primase complex"/>
    <property type="evidence" value="ECO:0007669"/>
    <property type="project" value="UniProtKB-ARBA"/>
</dbReference>
<accession>F4RRG6</accession>
<keyword evidence="7 9" id="KW-0411">Iron-sulfur</keyword>
<keyword evidence="8 9" id="KW-0238">DNA-binding</keyword>
<evidence type="ECO:0000313" key="13">
    <source>
        <dbReference type="EMBL" id="EGG05036.1"/>
    </source>
</evidence>
<feature type="compositionally biased region" description="Basic and acidic residues" evidence="11">
    <location>
        <begin position="464"/>
        <end position="481"/>
    </location>
</feature>
<dbReference type="Gene3D" id="1.20.930.80">
    <property type="match status" value="1"/>
</dbReference>
<dbReference type="PANTHER" id="PTHR10537">
    <property type="entry name" value="DNA PRIMASE LARGE SUBUNIT"/>
    <property type="match status" value="1"/>
</dbReference>
<keyword evidence="3 9" id="KW-0639">Primosome</keyword>
<dbReference type="OrthoDB" id="421393at2759"/>